<reference evidence="1 2" key="1">
    <citation type="submission" date="2014-02" db="EMBL/GenBank/DDBJ databases">
        <title>The genome sequence of Colletotrichum simmondsii CBS122122.</title>
        <authorList>
            <person name="Baroncelli R."/>
            <person name="Thon M.R."/>
        </authorList>
    </citation>
    <scope>NUCLEOTIDE SEQUENCE [LARGE SCALE GENOMIC DNA]</scope>
    <source>
        <strain evidence="1 2">CBS122122</strain>
    </source>
</reference>
<organism evidence="1 2">
    <name type="scientific">Colletotrichum simmondsii</name>
    <dbReference type="NCBI Taxonomy" id="703756"/>
    <lineage>
        <taxon>Eukaryota</taxon>
        <taxon>Fungi</taxon>
        <taxon>Dikarya</taxon>
        <taxon>Ascomycota</taxon>
        <taxon>Pezizomycotina</taxon>
        <taxon>Sordariomycetes</taxon>
        <taxon>Hypocreomycetidae</taxon>
        <taxon>Glomerellales</taxon>
        <taxon>Glomerellaceae</taxon>
        <taxon>Colletotrichum</taxon>
        <taxon>Colletotrichum acutatum species complex</taxon>
    </lineage>
</organism>
<name>A0A135T4T7_9PEZI</name>
<accession>A0A135T4T7</accession>
<comment type="caution">
    <text evidence="1">The sequence shown here is derived from an EMBL/GenBank/DDBJ whole genome shotgun (WGS) entry which is preliminary data.</text>
</comment>
<dbReference type="OrthoDB" id="20872at2759"/>
<dbReference type="AlphaFoldDB" id="A0A135T4T7"/>
<gene>
    <name evidence="1" type="ORF">CSIM01_10089</name>
</gene>
<evidence type="ECO:0000313" key="1">
    <source>
        <dbReference type="EMBL" id="KXH43153.1"/>
    </source>
</evidence>
<keyword evidence="2" id="KW-1185">Reference proteome</keyword>
<proteinExistence type="predicted"/>
<dbReference type="EMBL" id="JFBX01000288">
    <property type="protein sequence ID" value="KXH43153.1"/>
    <property type="molecule type" value="Genomic_DNA"/>
</dbReference>
<evidence type="ECO:0000313" key="2">
    <source>
        <dbReference type="Proteomes" id="UP000070328"/>
    </source>
</evidence>
<sequence length="189" mass="21598">MHDTPACIILTRTLEGFVRSEPWSLTYKPSWNLSRAPNIFAIHVQKDAEFPNPRYQRNFEEAFALTLALGWASSRQQPFAVLYGSERLVSSDRLLMIRNVLPGDFPDLVKDDLEWGSSHEETFEKALSSICTNPQFQATEVEFGTKKITYGQRGARMVKDYRATFRVELETHKDHDGVITYHASLSGKI</sequence>
<protein>
    <submittedName>
        <fullName evidence="1">Uncharacterized protein</fullName>
    </submittedName>
</protein>
<dbReference type="Proteomes" id="UP000070328">
    <property type="component" value="Unassembled WGS sequence"/>
</dbReference>